<keyword evidence="2 4" id="KW-0808">Transferase</keyword>
<proteinExistence type="predicted"/>
<keyword evidence="1 4" id="KW-0489">Methyltransferase</keyword>
<dbReference type="EMBL" id="AP011700">
    <property type="protein sequence ID" value="BAL54800.1"/>
    <property type="molecule type" value="Genomic_DNA"/>
</dbReference>
<reference evidence="4" key="1">
    <citation type="journal article" date="2005" name="Environ. Microbiol.">
        <title>Genetic and functional properties of uncultivated thermophilic crenarchaeotes from a subsurface gold mine as revealed by analysis of genome fragments.</title>
        <authorList>
            <person name="Nunoura T."/>
            <person name="Hirayama H."/>
            <person name="Takami H."/>
            <person name="Oida H."/>
            <person name="Nishi S."/>
            <person name="Shimamura S."/>
            <person name="Suzuki Y."/>
            <person name="Inagaki F."/>
            <person name="Takai K."/>
            <person name="Nealson K.H."/>
            <person name="Horikoshi K."/>
        </authorList>
    </citation>
    <scope>NUCLEOTIDE SEQUENCE</scope>
</reference>
<evidence type="ECO:0000313" key="4">
    <source>
        <dbReference type="EMBL" id="BAL54800.1"/>
    </source>
</evidence>
<organism evidence="4">
    <name type="scientific">uncultured Acetothermia bacterium</name>
    <dbReference type="NCBI Taxonomy" id="236499"/>
    <lineage>
        <taxon>Bacteria</taxon>
        <taxon>Candidatus Bipolaricaulota</taxon>
        <taxon>environmental samples</taxon>
    </lineage>
</organism>
<protein>
    <submittedName>
        <fullName evidence="4">tRNA/rRNA methyltransferase</fullName>
    </submittedName>
</protein>
<sequence length="156" mass="17539">MFTQAFYVVCDNIRSTLNVGAIFRTADAAGITKIYLCGYTPTPPRYEIEKVALGAEKTVPWEHVAQTWRVLERLKAQNVQIVALENNIELPTIDYREFIPQFPIALVLGNEVTGLSRALLRRADAIITLPMHGKKESLNVAVAFGIAAYRLNDHRR</sequence>
<dbReference type="Pfam" id="PF00588">
    <property type="entry name" value="SpoU_methylase"/>
    <property type="match status" value="1"/>
</dbReference>
<dbReference type="InterPro" id="IPR029028">
    <property type="entry name" value="Alpha/beta_knot_MTases"/>
</dbReference>
<name>H5SF64_9BACT</name>
<accession>H5SF64</accession>
<dbReference type="GO" id="GO:0032259">
    <property type="term" value="P:methylation"/>
    <property type="evidence" value="ECO:0007669"/>
    <property type="project" value="UniProtKB-KW"/>
</dbReference>
<dbReference type="InterPro" id="IPR001537">
    <property type="entry name" value="SpoU_MeTrfase"/>
</dbReference>
<dbReference type="PANTHER" id="PTHR46429:SF1">
    <property type="entry name" value="23S RRNA (GUANOSINE-2'-O-)-METHYLTRANSFERASE RLMB"/>
    <property type="match status" value="1"/>
</dbReference>
<evidence type="ECO:0000259" key="3">
    <source>
        <dbReference type="Pfam" id="PF00588"/>
    </source>
</evidence>
<dbReference type="GO" id="GO:0003723">
    <property type="term" value="F:RNA binding"/>
    <property type="evidence" value="ECO:0007669"/>
    <property type="project" value="InterPro"/>
</dbReference>
<dbReference type="InterPro" id="IPR029026">
    <property type="entry name" value="tRNA_m1G_MTases_N"/>
</dbReference>
<dbReference type="SUPFAM" id="SSF75217">
    <property type="entry name" value="alpha/beta knot"/>
    <property type="match status" value="1"/>
</dbReference>
<dbReference type="CDD" id="cd18097">
    <property type="entry name" value="SpoU-like"/>
    <property type="match status" value="1"/>
</dbReference>
<dbReference type="GO" id="GO:0008173">
    <property type="term" value="F:RNA methyltransferase activity"/>
    <property type="evidence" value="ECO:0007669"/>
    <property type="project" value="InterPro"/>
</dbReference>
<dbReference type="InterPro" id="IPR004441">
    <property type="entry name" value="rRNA_MeTrfase_TrmH"/>
</dbReference>
<dbReference type="Gene3D" id="3.40.1280.10">
    <property type="match status" value="1"/>
</dbReference>
<dbReference type="GO" id="GO:0005829">
    <property type="term" value="C:cytosol"/>
    <property type="evidence" value="ECO:0007669"/>
    <property type="project" value="TreeGrafter"/>
</dbReference>
<dbReference type="AlphaFoldDB" id="H5SF64"/>
<evidence type="ECO:0000256" key="2">
    <source>
        <dbReference type="ARBA" id="ARBA00022679"/>
    </source>
</evidence>
<gene>
    <name evidence="4" type="ORF">HGMM_F20D08C21</name>
</gene>
<reference evidence="4" key="2">
    <citation type="journal article" date="2012" name="PLoS ONE">
        <title>A Deeply Branching Thermophilic Bacterium with an Ancient Acetyl-CoA Pathway Dominates a Subsurface Ecosystem.</title>
        <authorList>
            <person name="Takami H."/>
            <person name="Noguchi H."/>
            <person name="Takaki Y."/>
            <person name="Uchiyama I."/>
            <person name="Toyoda A."/>
            <person name="Nishi S."/>
            <person name="Chee G.-J."/>
            <person name="Arai W."/>
            <person name="Nunoura T."/>
            <person name="Itoh T."/>
            <person name="Hattori M."/>
            <person name="Takai K."/>
        </authorList>
    </citation>
    <scope>NUCLEOTIDE SEQUENCE</scope>
</reference>
<dbReference type="PANTHER" id="PTHR46429">
    <property type="entry name" value="23S RRNA (GUANOSINE-2'-O-)-METHYLTRANSFERASE RLMB"/>
    <property type="match status" value="1"/>
</dbReference>
<evidence type="ECO:0000256" key="1">
    <source>
        <dbReference type="ARBA" id="ARBA00022603"/>
    </source>
</evidence>
<dbReference type="GO" id="GO:0006396">
    <property type="term" value="P:RNA processing"/>
    <property type="evidence" value="ECO:0007669"/>
    <property type="project" value="InterPro"/>
</dbReference>
<feature type="domain" description="tRNA/rRNA methyltransferase SpoU type" evidence="3">
    <location>
        <begin position="6"/>
        <end position="149"/>
    </location>
</feature>